<keyword evidence="3" id="KW-1133">Transmembrane helix</keyword>
<keyword evidence="1" id="KW-0539">Nucleus</keyword>
<keyword evidence="3" id="KW-0812">Transmembrane</keyword>
<sequence>MAQSPFSLEAYLFAAAFETIIIVTMPRSSQPDDSCQNPLHTSDEELEALPGAPPRDSARPLLGIPHENDDYFANFALYYDPSTGQQTYEDPSEDEFPHDPQSSIEHPFPPPWGRSLAELNVPRSTAPEISLNQSQASAGTFNPSQATQTSEPTLGYRQNSSARYVHTLSRGSETDFVTPGSSPYINAASSAGFDVLEDMNLANPARQYPPLEVVHGLDSVQDQQYSLGKGYPTRVPSPWNVSDREDPELQSAQDSRKLRETKAIDTDDTNSRSRRATKHANVASLSPATKRKPEPLSDARRAKVAKMRKLRACIRCKILHEKCDDGDVCLSCRNVQGTAIVWRMPCSRASMSEIQIFRTAAITFSNIVPKIKEWVDKSNRIVQLYNIGLTDRLLEPSKRPIFTVICRRYTDELPAQYLKKSWLSNGQKVDLPLPKYAIPHLQRTKVSGRLDTLLDTNYDMLQDELGFREDEIVSSSLTEAARCARGGSNCKNRIMMQSAMKIAIITRLISKSFNITGSESLEISQVMDTTSPYYQRVPIPPILDFQIDWLWMRKMNELRRTLVSQLKELIMRRERSNWYTIFLTIIVLLSNLEFVYQHQHRQMERYDGPDFKPSTMMESWQHSAKILITYFHIICHGNIPILMEWTKEDEEKAELDEQARAYLGRLKGLVTSQDDMLRERSKGHPYTPLVWISTLLLKGDQDNTPLRNSELLGG</sequence>
<dbReference type="Proteomes" id="UP001590951">
    <property type="component" value="Unassembled WGS sequence"/>
</dbReference>
<proteinExistence type="predicted"/>
<reference evidence="4 5" key="1">
    <citation type="submission" date="2024-09" db="EMBL/GenBank/DDBJ databases">
        <title>Rethinking Asexuality: The Enigmatic Case of Functional Sexual Genes in Lepraria (Stereocaulaceae).</title>
        <authorList>
            <person name="Doellman M."/>
            <person name="Sun Y."/>
            <person name="Barcenas-Pena A."/>
            <person name="Lumbsch H.T."/>
            <person name="Grewe F."/>
        </authorList>
    </citation>
    <scope>NUCLEOTIDE SEQUENCE [LARGE SCALE GENOMIC DNA]</scope>
    <source>
        <strain evidence="4 5">Grewe 0041</strain>
    </source>
</reference>
<evidence type="ECO:0000256" key="2">
    <source>
        <dbReference type="SAM" id="MobiDB-lite"/>
    </source>
</evidence>
<feature type="region of interest" description="Disordered" evidence="2">
    <location>
        <begin position="135"/>
        <end position="154"/>
    </location>
</feature>
<evidence type="ECO:0000256" key="1">
    <source>
        <dbReference type="ARBA" id="ARBA00023242"/>
    </source>
</evidence>
<accession>A0ABR4BFS1</accession>
<dbReference type="PANTHER" id="PTHR35392">
    <property type="entry name" value="ZN(II)2CYS6 TRANSCRIPTION FACTOR (EUROFUNG)-RELATED-RELATED"/>
    <property type="match status" value="1"/>
</dbReference>
<feature type="region of interest" description="Disordered" evidence="2">
    <location>
        <begin position="28"/>
        <end position="59"/>
    </location>
</feature>
<feature type="compositionally biased region" description="Basic and acidic residues" evidence="2">
    <location>
        <begin position="291"/>
        <end position="300"/>
    </location>
</feature>
<evidence type="ECO:0000313" key="5">
    <source>
        <dbReference type="Proteomes" id="UP001590951"/>
    </source>
</evidence>
<organism evidence="4 5">
    <name type="scientific">Lepraria finkii</name>
    <dbReference type="NCBI Taxonomy" id="1340010"/>
    <lineage>
        <taxon>Eukaryota</taxon>
        <taxon>Fungi</taxon>
        <taxon>Dikarya</taxon>
        <taxon>Ascomycota</taxon>
        <taxon>Pezizomycotina</taxon>
        <taxon>Lecanoromycetes</taxon>
        <taxon>OSLEUM clade</taxon>
        <taxon>Lecanoromycetidae</taxon>
        <taxon>Lecanorales</taxon>
        <taxon>Lecanorineae</taxon>
        <taxon>Stereocaulaceae</taxon>
        <taxon>Lepraria</taxon>
    </lineage>
</organism>
<gene>
    <name evidence="4" type="ORF">ABVK25_005062</name>
</gene>
<feature type="compositionally biased region" description="Polar residues" evidence="2">
    <location>
        <begin position="28"/>
        <end position="40"/>
    </location>
</feature>
<evidence type="ECO:0000256" key="3">
    <source>
        <dbReference type="SAM" id="Phobius"/>
    </source>
</evidence>
<dbReference type="PANTHER" id="PTHR35392:SF3">
    <property type="entry name" value="ZN(2)-C6 FUNGAL-TYPE DOMAIN-CONTAINING PROTEIN"/>
    <property type="match status" value="1"/>
</dbReference>
<feature type="transmembrane region" description="Helical" evidence="3">
    <location>
        <begin position="578"/>
        <end position="596"/>
    </location>
</feature>
<keyword evidence="3" id="KW-0472">Membrane</keyword>
<dbReference type="EMBL" id="JBHFEH010000014">
    <property type="protein sequence ID" value="KAL2054758.1"/>
    <property type="molecule type" value="Genomic_DNA"/>
</dbReference>
<keyword evidence="5" id="KW-1185">Reference proteome</keyword>
<evidence type="ECO:0000313" key="4">
    <source>
        <dbReference type="EMBL" id="KAL2054758.1"/>
    </source>
</evidence>
<dbReference type="InterPro" id="IPR052973">
    <property type="entry name" value="Fungal_sec-metab_reg_TF"/>
</dbReference>
<evidence type="ECO:0008006" key="6">
    <source>
        <dbReference type="Google" id="ProtNLM"/>
    </source>
</evidence>
<dbReference type="CDD" id="cd00067">
    <property type="entry name" value="GAL4"/>
    <property type="match status" value="1"/>
</dbReference>
<dbReference type="InterPro" id="IPR001138">
    <property type="entry name" value="Zn2Cys6_DnaBD"/>
</dbReference>
<name>A0ABR4BFS1_9LECA</name>
<feature type="compositionally biased region" description="Basic and acidic residues" evidence="2">
    <location>
        <begin position="254"/>
        <end position="271"/>
    </location>
</feature>
<feature type="region of interest" description="Disordered" evidence="2">
    <location>
        <begin position="228"/>
        <end position="300"/>
    </location>
</feature>
<protein>
    <recommendedName>
        <fullName evidence="6">Zn(2)-C6 fungal-type domain-containing protein</fullName>
    </recommendedName>
</protein>
<comment type="caution">
    <text evidence="4">The sequence shown here is derived from an EMBL/GenBank/DDBJ whole genome shotgun (WGS) entry which is preliminary data.</text>
</comment>
<feature type="region of interest" description="Disordered" evidence="2">
    <location>
        <begin position="82"/>
        <end position="107"/>
    </location>
</feature>